<protein>
    <submittedName>
        <fullName evidence="2">Leucine zipper domain-containing protein</fullName>
    </submittedName>
</protein>
<name>A0AAF0CQ29_9BACT</name>
<proteinExistence type="predicted"/>
<dbReference type="Pfam" id="PF13518">
    <property type="entry name" value="HTH_28"/>
    <property type="match status" value="1"/>
</dbReference>
<dbReference type="Proteomes" id="UP001218638">
    <property type="component" value="Chromosome"/>
</dbReference>
<dbReference type="RefSeq" id="WP_330927812.1">
    <property type="nucleotide sequence ID" value="NZ_CP119075.1"/>
</dbReference>
<evidence type="ECO:0000313" key="3">
    <source>
        <dbReference type="Proteomes" id="UP001218638"/>
    </source>
</evidence>
<evidence type="ECO:0000313" key="2">
    <source>
        <dbReference type="EMBL" id="WED65949.1"/>
    </source>
</evidence>
<feature type="domain" description="Insertion element IS150 protein InsJ-like helix-turn-helix" evidence="1">
    <location>
        <begin position="147"/>
        <end position="195"/>
    </location>
</feature>
<dbReference type="InterPro" id="IPR009057">
    <property type="entry name" value="Homeodomain-like_sf"/>
</dbReference>
<dbReference type="Gene3D" id="2.180.10.10">
    <property type="entry name" value="RHS repeat-associated core"/>
    <property type="match status" value="1"/>
</dbReference>
<dbReference type="EMBL" id="CP119075">
    <property type="protein sequence ID" value="WED65949.1"/>
    <property type="molecule type" value="Genomic_DNA"/>
</dbReference>
<keyword evidence="3" id="KW-1185">Reference proteome</keyword>
<dbReference type="SUPFAM" id="SSF46689">
    <property type="entry name" value="Homeodomain-like"/>
    <property type="match status" value="1"/>
</dbReference>
<gene>
    <name evidence="2" type="ORF">PXH66_03685</name>
</gene>
<dbReference type="AlphaFoldDB" id="A0AAF0CQ29"/>
<accession>A0AAF0CQ29</accession>
<sequence length="208" mass="23739">MKARTFPPSTLGRRTSRILPAAAESLDYVEWGNLWHRTDFNGHTTTFGYDSLNRLKTKTADATHPSLTYAHAIARFEYDYDANGARVAVRTHSDLSTINLSYDADGIRRQETIINSVGTVERTTSYLVNPFRIRGRTDAYPMDHMMQFVNLAAADRFTVSPLCENFDISRKSGHKWLSRYAARGADGLRDLSRRGEAVPIRPPRRWWL</sequence>
<dbReference type="InterPro" id="IPR055247">
    <property type="entry name" value="InsJ-like_HTH"/>
</dbReference>
<dbReference type="KEGG" id="slom:PXH66_03685"/>
<reference evidence="2" key="1">
    <citation type="submission" date="2023-03" db="EMBL/GenBank/DDBJ databases">
        <title>Lomoglobus Profundus gen. nov., sp. nov., a novel member of the phylum Verrucomicrobia, isolated from deep-marine sediment of South China Sea.</title>
        <authorList>
            <person name="Ahmad T."/>
            <person name="Ishaq S.E."/>
            <person name="Wang F."/>
        </authorList>
    </citation>
    <scope>NUCLEOTIDE SEQUENCE</scope>
    <source>
        <strain evidence="2">LMO-M01</strain>
    </source>
</reference>
<evidence type="ECO:0000259" key="1">
    <source>
        <dbReference type="Pfam" id="PF13518"/>
    </source>
</evidence>
<organism evidence="2 3">
    <name type="scientific">Synoicihabitans lomoniglobus</name>
    <dbReference type="NCBI Taxonomy" id="2909285"/>
    <lineage>
        <taxon>Bacteria</taxon>
        <taxon>Pseudomonadati</taxon>
        <taxon>Verrucomicrobiota</taxon>
        <taxon>Opitutia</taxon>
        <taxon>Opitutales</taxon>
        <taxon>Opitutaceae</taxon>
        <taxon>Synoicihabitans</taxon>
    </lineage>
</organism>